<name>A0ABY2ZIE8_9GAMM</name>
<dbReference type="Proteomes" id="UP000315469">
    <property type="component" value="Unassembled WGS sequence"/>
</dbReference>
<evidence type="ECO:0000256" key="5">
    <source>
        <dbReference type="ARBA" id="ARBA00022723"/>
    </source>
</evidence>
<proteinExistence type="inferred from homology"/>
<keyword evidence="7" id="KW-0520">NAD</keyword>
<dbReference type="RefSeq" id="WP_003855651.1">
    <property type="nucleotide sequence ID" value="NZ_CP045720.1"/>
</dbReference>
<dbReference type="EMBL" id="VHJB01000067">
    <property type="protein sequence ID" value="TPV35233.1"/>
    <property type="molecule type" value="Genomic_DNA"/>
</dbReference>
<dbReference type="Gene3D" id="3.40.718.10">
    <property type="entry name" value="Isopropylmalate Dehydrogenase"/>
    <property type="match status" value="1"/>
</dbReference>
<evidence type="ECO:0000256" key="4">
    <source>
        <dbReference type="ARBA" id="ARBA00013126"/>
    </source>
</evidence>
<protein>
    <recommendedName>
        <fullName evidence="4">D-malate dehydrogenase (decarboxylating)</fullName>
        <ecNumber evidence="4">1.1.1.83</ecNumber>
    </recommendedName>
</protein>
<dbReference type="EC" id="1.1.1.83" evidence="4"/>
<dbReference type="PROSITE" id="PS00470">
    <property type="entry name" value="IDH_IMDH"/>
    <property type="match status" value="1"/>
</dbReference>
<dbReference type="SUPFAM" id="SSF53659">
    <property type="entry name" value="Isocitrate/Isopropylmalate dehydrogenase-like"/>
    <property type="match status" value="1"/>
</dbReference>
<keyword evidence="8" id="KW-0464">Manganese</keyword>
<keyword evidence="5" id="KW-0479">Metal-binding</keyword>
<organism evidence="11 12">
    <name type="scientific">Pantoea eucalypti</name>
    <dbReference type="NCBI Taxonomy" id="470933"/>
    <lineage>
        <taxon>Bacteria</taxon>
        <taxon>Pseudomonadati</taxon>
        <taxon>Pseudomonadota</taxon>
        <taxon>Gammaproteobacteria</taxon>
        <taxon>Enterobacterales</taxon>
        <taxon>Erwiniaceae</taxon>
        <taxon>Pantoea</taxon>
    </lineage>
</organism>
<evidence type="ECO:0000313" key="11">
    <source>
        <dbReference type="EMBL" id="TPV35233.1"/>
    </source>
</evidence>
<sequence length="356" mass="39060">MTDKIYSIAVIPGDGIGKEVMPEGVRVMNAAAEKFNIPLRWEWFDYASADYWQQHGKMLPDDWFPQLKAFDAIYFGAVGWPDVVPDHVSLWGSLLQFRREFDQYVNLRPVRLMPGVKAPLANRQPGDIDFYVVRENTEGEYSSVGGTMFPGTDREVVIQETVMTRTGVDRILKFAYQLAQSRPKKHMTSATKSNGIAITMPYWDSRVEAMSGQFPEVRVDKYHIDILTANFVLHPDWFDVVVASNLFGDILSDLGPACTGTIGIAPSANINPEGLFPSLFEPVHGSAPDIAGKGIANPIGQIWCGAMMLEHLGYKAAGDAVLNAIERTLAAGEHLTRDLGGNASTEELGAAIAAAL</sequence>
<comment type="caution">
    <text evidence="11">The sequence shown here is derived from an EMBL/GenBank/DDBJ whole genome shotgun (WGS) entry which is preliminary data.</text>
</comment>
<comment type="catalytic activity">
    <reaction evidence="9">
        <text>(R)-malate + NAD(+) = pyruvate + CO2 + NADH</text>
        <dbReference type="Rhea" id="RHEA:18365"/>
        <dbReference type="ChEBI" id="CHEBI:15361"/>
        <dbReference type="ChEBI" id="CHEBI:15588"/>
        <dbReference type="ChEBI" id="CHEBI:16526"/>
        <dbReference type="ChEBI" id="CHEBI:57540"/>
        <dbReference type="ChEBI" id="CHEBI:57945"/>
        <dbReference type="EC" id="1.1.1.83"/>
    </reaction>
</comment>
<dbReference type="InterPro" id="IPR011829">
    <property type="entry name" value="TTC_DH"/>
</dbReference>
<dbReference type="PANTHER" id="PTHR43275">
    <property type="entry name" value="D-MALATE DEHYDROGENASE [DECARBOXYLATING]"/>
    <property type="match status" value="1"/>
</dbReference>
<evidence type="ECO:0000256" key="9">
    <source>
        <dbReference type="ARBA" id="ARBA00049301"/>
    </source>
</evidence>
<dbReference type="Pfam" id="PF00180">
    <property type="entry name" value="Iso_dh"/>
    <property type="match status" value="1"/>
</dbReference>
<reference evidence="11 12" key="1">
    <citation type="submission" date="2019-06" db="EMBL/GenBank/DDBJ databases">
        <title>Taxogenomics and systematics of the genus Pantoea.</title>
        <authorList>
            <person name="Tambong J.T."/>
        </authorList>
    </citation>
    <scope>NUCLEOTIDE SEQUENCE [LARGE SCALE GENOMIC DNA]</scope>
    <source>
        <strain evidence="11 12">LMG 24197</strain>
    </source>
</reference>
<evidence type="ECO:0000256" key="7">
    <source>
        <dbReference type="ARBA" id="ARBA00023027"/>
    </source>
</evidence>
<feature type="domain" description="Isopropylmalate dehydrogenase-like" evidence="10">
    <location>
        <begin position="7"/>
        <end position="352"/>
    </location>
</feature>
<comment type="cofactor">
    <cofactor evidence="1">
        <name>Mn(2+)</name>
        <dbReference type="ChEBI" id="CHEBI:29035"/>
    </cofactor>
</comment>
<evidence type="ECO:0000256" key="6">
    <source>
        <dbReference type="ARBA" id="ARBA00023002"/>
    </source>
</evidence>
<dbReference type="InterPro" id="IPR024084">
    <property type="entry name" value="IsoPropMal-DH-like_dom"/>
</dbReference>
<dbReference type="InterPro" id="IPR050501">
    <property type="entry name" value="ICDH/IPMDH"/>
</dbReference>
<dbReference type="SMART" id="SM01329">
    <property type="entry name" value="Iso_dh"/>
    <property type="match status" value="1"/>
</dbReference>
<evidence type="ECO:0000256" key="2">
    <source>
        <dbReference type="ARBA" id="ARBA00001946"/>
    </source>
</evidence>
<evidence type="ECO:0000313" key="12">
    <source>
        <dbReference type="Proteomes" id="UP000315469"/>
    </source>
</evidence>
<evidence type="ECO:0000256" key="1">
    <source>
        <dbReference type="ARBA" id="ARBA00001936"/>
    </source>
</evidence>
<evidence type="ECO:0000256" key="8">
    <source>
        <dbReference type="ARBA" id="ARBA00023211"/>
    </source>
</evidence>
<gene>
    <name evidence="11" type="ORF">FJW02_13690</name>
</gene>
<comment type="cofactor">
    <cofactor evidence="2">
        <name>Mg(2+)</name>
        <dbReference type="ChEBI" id="CHEBI:18420"/>
    </cofactor>
</comment>
<evidence type="ECO:0000259" key="10">
    <source>
        <dbReference type="SMART" id="SM01329"/>
    </source>
</evidence>
<dbReference type="InterPro" id="IPR019818">
    <property type="entry name" value="IsoCit/isopropylmalate_DH_CS"/>
</dbReference>
<keyword evidence="6 11" id="KW-0560">Oxidoreductase</keyword>
<comment type="similarity">
    <text evidence="3">Belongs to the isocitrate and isopropylmalate dehydrogenases family.</text>
</comment>
<evidence type="ECO:0000256" key="3">
    <source>
        <dbReference type="ARBA" id="ARBA00007769"/>
    </source>
</evidence>
<accession>A0ABY2ZIE8</accession>
<dbReference type="GO" id="GO:0009027">
    <property type="term" value="F:tartrate dehydrogenase activity"/>
    <property type="evidence" value="ECO:0007669"/>
    <property type="project" value="UniProtKB-EC"/>
</dbReference>
<dbReference type="NCBIfam" id="TIGR02089">
    <property type="entry name" value="TTC"/>
    <property type="match status" value="1"/>
</dbReference>
<dbReference type="PANTHER" id="PTHR43275:SF1">
    <property type="entry name" value="D-MALATE DEHYDROGENASE [DECARBOXYLATING]"/>
    <property type="match status" value="1"/>
</dbReference>
<keyword evidence="12" id="KW-1185">Reference proteome</keyword>
<dbReference type="GeneID" id="90522654"/>